<dbReference type="PROSITE" id="PS52016">
    <property type="entry name" value="TONB_DEPENDENT_REC_3"/>
    <property type="match status" value="1"/>
</dbReference>
<evidence type="ECO:0000256" key="7">
    <source>
        <dbReference type="ARBA" id="ARBA00023237"/>
    </source>
</evidence>
<dbReference type="AlphaFoldDB" id="A0A3N2DNT7"/>
<keyword evidence="2 8" id="KW-0813">Transport</keyword>
<evidence type="ECO:0000259" key="11">
    <source>
        <dbReference type="Pfam" id="PF00593"/>
    </source>
</evidence>
<evidence type="ECO:0000313" key="13">
    <source>
        <dbReference type="EMBL" id="ROS01481.1"/>
    </source>
</evidence>
<comment type="subcellular location">
    <subcellularLocation>
        <location evidence="1 8">Cell outer membrane</location>
        <topology evidence="1 8">Multi-pass membrane protein</topology>
    </subcellularLocation>
</comment>
<accession>A0A3N2DNT7</accession>
<keyword evidence="13" id="KW-0675">Receptor</keyword>
<dbReference type="InterPro" id="IPR012910">
    <property type="entry name" value="Plug_dom"/>
</dbReference>
<evidence type="ECO:0000256" key="1">
    <source>
        <dbReference type="ARBA" id="ARBA00004571"/>
    </source>
</evidence>
<evidence type="ECO:0000313" key="14">
    <source>
        <dbReference type="Proteomes" id="UP000275394"/>
    </source>
</evidence>
<evidence type="ECO:0000256" key="5">
    <source>
        <dbReference type="ARBA" id="ARBA00023077"/>
    </source>
</evidence>
<proteinExistence type="inferred from homology"/>
<dbReference type="InterPro" id="IPR039426">
    <property type="entry name" value="TonB-dep_rcpt-like"/>
</dbReference>
<reference evidence="13 14" key="1">
    <citation type="submission" date="2018-11" db="EMBL/GenBank/DDBJ databases">
        <title>Genomic Encyclopedia of Type Strains, Phase IV (KMG-IV): sequencing the most valuable type-strain genomes for metagenomic binning, comparative biology and taxonomic classification.</title>
        <authorList>
            <person name="Goeker M."/>
        </authorList>
    </citation>
    <scope>NUCLEOTIDE SEQUENCE [LARGE SCALE GENOMIC DNA]</scope>
    <source>
        <strain evidence="13 14">DSM 100316</strain>
    </source>
</reference>
<comment type="similarity">
    <text evidence="8 9">Belongs to the TonB-dependent receptor family.</text>
</comment>
<dbReference type="EMBL" id="RKHR01000004">
    <property type="protein sequence ID" value="ROS01481.1"/>
    <property type="molecule type" value="Genomic_DNA"/>
</dbReference>
<feature type="domain" description="TonB-dependent receptor-like beta-barrel" evidence="11">
    <location>
        <begin position="369"/>
        <end position="895"/>
    </location>
</feature>
<feature type="chain" id="PRO_5018234554" evidence="10">
    <location>
        <begin position="33"/>
        <end position="931"/>
    </location>
</feature>
<feature type="signal peptide" evidence="10">
    <location>
        <begin position="1"/>
        <end position="32"/>
    </location>
</feature>
<keyword evidence="6 8" id="KW-0472">Membrane</keyword>
<dbReference type="PANTHER" id="PTHR47234:SF2">
    <property type="entry name" value="TONB-DEPENDENT RECEPTOR"/>
    <property type="match status" value="1"/>
</dbReference>
<dbReference type="Pfam" id="PF07715">
    <property type="entry name" value="Plug"/>
    <property type="match status" value="1"/>
</dbReference>
<feature type="domain" description="TonB-dependent receptor plug" evidence="12">
    <location>
        <begin position="55"/>
        <end position="169"/>
    </location>
</feature>
<evidence type="ECO:0000259" key="12">
    <source>
        <dbReference type="Pfam" id="PF07715"/>
    </source>
</evidence>
<evidence type="ECO:0000256" key="8">
    <source>
        <dbReference type="PROSITE-ProRule" id="PRU01360"/>
    </source>
</evidence>
<dbReference type="Pfam" id="PF00593">
    <property type="entry name" value="TonB_dep_Rec_b-barrel"/>
    <property type="match status" value="1"/>
</dbReference>
<keyword evidence="5 9" id="KW-0798">TonB box</keyword>
<dbReference type="InterPro" id="IPR000531">
    <property type="entry name" value="Beta-barrel_TonB"/>
</dbReference>
<dbReference type="GO" id="GO:0009279">
    <property type="term" value="C:cell outer membrane"/>
    <property type="evidence" value="ECO:0007669"/>
    <property type="project" value="UniProtKB-SubCell"/>
</dbReference>
<keyword evidence="4 8" id="KW-0812">Transmembrane</keyword>
<evidence type="ECO:0000256" key="10">
    <source>
        <dbReference type="SAM" id="SignalP"/>
    </source>
</evidence>
<name>A0A3N2DNT7_9GAMM</name>
<evidence type="ECO:0000256" key="3">
    <source>
        <dbReference type="ARBA" id="ARBA00022452"/>
    </source>
</evidence>
<keyword evidence="7 8" id="KW-0998">Cell outer membrane</keyword>
<keyword evidence="10" id="KW-0732">Signal</keyword>
<dbReference type="Gene3D" id="2.40.170.20">
    <property type="entry name" value="TonB-dependent receptor, beta-barrel domain"/>
    <property type="match status" value="1"/>
</dbReference>
<gene>
    <name evidence="13" type="ORF">EDC56_1923</name>
</gene>
<evidence type="ECO:0000256" key="2">
    <source>
        <dbReference type="ARBA" id="ARBA00022448"/>
    </source>
</evidence>
<protein>
    <submittedName>
        <fullName evidence="13">Iron complex outermembrane receptor protein</fullName>
    </submittedName>
</protein>
<dbReference type="SUPFAM" id="SSF56935">
    <property type="entry name" value="Porins"/>
    <property type="match status" value="1"/>
</dbReference>
<evidence type="ECO:0000256" key="9">
    <source>
        <dbReference type="RuleBase" id="RU003357"/>
    </source>
</evidence>
<dbReference type="RefSeq" id="WP_123712269.1">
    <property type="nucleotide sequence ID" value="NZ_RKHR01000004.1"/>
</dbReference>
<comment type="caution">
    <text evidence="13">The sequence shown here is derived from an EMBL/GenBank/DDBJ whole genome shotgun (WGS) entry which is preliminary data.</text>
</comment>
<keyword evidence="3 8" id="KW-1134">Transmembrane beta strand</keyword>
<dbReference type="Gene3D" id="2.170.130.10">
    <property type="entry name" value="TonB-dependent receptor, plug domain"/>
    <property type="match status" value="1"/>
</dbReference>
<organism evidence="13 14">
    <name type="scientific">Sinobacterium caligoides</name>
    <dbReference type="NCBI Taxonomy" id="933926"/>
    <lineage>
        <taxon>Bacteria</taxon>
        <taxon>Pseudomonadati</taxon>
        <taxon>Pseudomonadota</taxon>
        <taxon>Gammaproteobacteria</taxon>
        <taxon>Cellvibrionales</taxon>
        <taxon>Spongiibacteraceae</taxon>
        <taxon>Sinobacterium</taxon>
    </lineage>
</organism>
<evidence type="ECO:0000256" key="4">
    <source>
        <dbReference type="ARBA" id="ARBA00022692"/>
    </source>
</evidence>
<dbReference type="Proteomes" id="UP000275394">
    <property type="component" value="Unassembled WGS sequence"/>
</dbReference>
<dbReference type="InterPro" id="IPR037066">
    <property type="entry name" value="Plug_dom_sf"/>
</dbReference>
<evidence type="ECO:0000256" key="6">
    <source>
        <dbReference type="ARBA" id="ARBA00023136"/>
    </source>
</evidence>
<dbReference type="OrthoDB" id="9805434at2"/>
<dbReference type="PANTHER" id="PTHR47234">
    <property type="match status" value="1"/>
</dbReference>
<keyword evidence="14" id="KW-1185">Reference proteome</keyword>
<dbReference type="InterPro" id="IPR036942">
    <property type="entry name" value="Beta-barrel_TonB_sf"/>
</dbReference>
<sequence>MTAQRPLVRAIKLALSGAFIAGATLPMHVANAQEEKTMEEVVITGSRISRDEFASSSPMAVYDATDLENSNASSIDEFLMKTPEFTGSNLGSSTNNGGSGGKMVNLRGLGYKRTLVLINGRRQVSSFVGGPNDLGAVDLNTIPMGMVERIEVLKDGASTAYGSDAIAGVVNVILRKRFDGVKLTGGGGAGTDGWDGKNKDLSFLMGTSNDQGGMVLGLEYHKQEEIIQADRKWGEYSTWAIRDPDTGRFVDEKQGSSNSRTILPVSGGAYVVDAKTGSVRPFNPATDTYNYAPVNALLTPNERWQISAAGDHELFSDSLVGQVNAHAELSYTKRTSHQRLAPDASFGKGSYADKASNFVPEANPYNPFDEDVTVRRRFVESDGRVSNQSVDTYRMNLGFNGELDNGINWDANYVLADNSEIKEYKGSHRYDRWATAVDPQKCAADANCAAAGVLNPFDDFGSITGQQMDYLLANSLKDQYHTRMEQLAFNVNGDLPGLPAGDIGWAIGAEKRTDFAEIKPDEFSAGGLTTGGSVAPLSGEQNVKEYYGELLLPLISDLPLAQQVNLEASVRHSKYDTSAGSNTSYRAAVDWMFNDDFRARTVLSTGFRAPNTVELLSQTVDNPIVENWCEFTDLRNDISDTAKANCASLGYGGMYETGYQYQPEYAQTASTGKLGPEESKTFTFGLVWTPAAIENLRFSVDYFDIEIDSYIEKPDINAMSLTCLESENFSSPACNNFATDKVQGTGIGNKETLGVTQDATSPLANLGTLTTSGLDFATDYAMDINFLSAHTLQAGLSGTWLREYKKDFGDLGSVDYVGTAGSSDVFPEFRINANIGLVSDDWSVQWMMRWMDKSEDLLRPAAITTDAVAEAVLYHDLVATYSYKNLDLSVGVDNVTDVAPPQYHSGFNMHTAPGVYDTIGRRAWFKVGMNF</sequence>